<dbReference type="RefSeq" id="WP_128634967.1">
    <property type="nucleotide sequence ID" value="NZ_RRCN01000001.1"/>
</dbReference>
<comment type="similarity">
    <text evidence="2">Belongs to the acyltransferase 3 family.</text>
</comment>
<dbReference type="OrthoDB" id="9796461at2"/>
<evidence type="ECO:0000256" key="4">
    <source>
        <dbReference type="ARBA" id="ARBA00022679"/>
    </source>
</evidence>
<feature type="domain" description="Acyltransferase 3" evidence="10">
    <location>
        <begin position="14"/>
        <end position="348"/>
    </location>
</feature>
<feature type="transmembrane region" description="Helical" evidence="9">
    <location>
        <begin position="175"/>
        <end position="193"/>
    </location>
</feature>
<dbReference type="InterPro" id="IPR002656">
    <property type="entry name" value="Acyl_transf_3_dom"/>
</dbReference>
<evidence type="ECO:0000256" key="5">
    <source>
        <dbReference type="ARBA" id="ARBA00022692"/>
    </source>
</evidence>
<dbReference type="Pfam" id="PF01757">
    <property type="entry name" value="Acyl_transf_3"/>
    <property type="match status" value="1"/>
</dbReference>
<proteinExistence type="inferred from homology"/>
<feature type="transmembrane region" description="Helical" evidence="9">
    <location>
        <begin position="264"/>
        <end position="287"/>
    </location>
</feature>
<evidence type="ECO:0000313" key="11">
    <source>
        <dbReference type="EMBL" id="RRJ67187.1"/>
    </source>
</evidence>
<dbReference type="GO" id="GO:0016747">
    <property type="term" value="F:acyltransferase activity, transferring groups other than amino-acyl groups"/>
    <property type="evidence" value="ECO:0007669"/>
    <property type="project" value="InterPro"/>
</dbReference>
<evidence type="ECO:0000313" key="12">
    <source>
        <dbReference type="Proteomes" id="UP000267017"/>
    </source>
</evidence>
<dbReference type="AlphaFoldDB" id="A0A3P3U9Z8"/>
<keyword evidence="5 9" id="KW-0812">Transmembrane</keyword>
<feature type="transmembrane region" description="Helical" evidence="9">
    <location>
        <begin position="152"/>
        <end position="168"/>
    </location>
</feature>
<dbReference type="Gene3D" id="3.40.50.1110">
    <property type="entry name" value="SGNH hydrolase"/>
    <property type="match status" value="1"/>
</dbReference>
<evidence type="ECO:0000256" key="9">
    <source>
        <dbReference type="SAM" id="Phobius"/>
    </source>
</evidence>
<evidence type="ECO:0000256" key="1">
    <source>
        <dbReference type="ARBA" id="ARBA00004651"/>
    </source>
</evidence>
<dbReference type="GO" id="GO:0005886">
    <property type="term" value="C:plasma membrane"/>
    <property type="evidence" value="ECO:0007669"/>
    <property type="project" value="UniProtKB-SubCell"/>
</dbReference>
<feature type="transmembrane region" description="Helical" evidence="9">
    <location>
        <begin position="238"/>
        <end position="258"/>
    </location>
</feature>
<dbReference type="InterPro" id="IPR036514">
    <property type="entry name" value="SGNH_hydro_sf"/>
</dbReference>
<evidence type="ECO:0000256" key="6">
    <source>
        <dbReference type="ARBA" id="ARBA00022989"/>
    </source>
</evidence>
<feature type="transmembrane region" description="Helical" evidence="9">
    <location>
        <begin position="12"/>
        <end position="32"/>
    </location>
</feature>
<sequence>MNGNQNQPIRRYMPGLDGLRALSVLAVIAYHLDLKWAQGGLLGVGIFFVLSGYLITDQILLEWKTYQRLSLMDFWLRRIRRLLPAMICMLSFVAVWLIGSDPPFFQALKGEFLSSLFYVNNWYLIFHEVSYFESFGPPSPIGHLWSLSIEEQFYLVWPIVLVIGIKLAPRRGQLMLWLLTCAAVSALAMAVIYEPGTDPSRVYYGTDTRAFALLIGAALAVIWPSWKLNGAISTSARSLLDVSGSLGLAILMILIFGTNKLDDWLYRGGFLFIALLTATVIAVLVHPASRLGKIMGCEPLKWIGKRSYSLYIWHYPVMILTNSAANDEAGGLGRVFLQLAISFLLSALSYKYVEEPIRRGKSTSGKEETRMKRSKVGAAWGIVLIIIVICACVGLRSQVYTADKPERAAPVQTTVDALGQEATGLPSAVQKLPETRNLAPKSEPALPGEQQLNHREPLTGEGVTVIGDSVIIGVEPYLKEVLPKIVVDGKEGRQMSQARDVIDKLQAQGKLGDQIILELGTNGPFKKQQLRSLLESLSDKEQVLLVTTRVPKDWQDAVNANIQSVADEFSNADVVDWYAASKDKADYFYQDGVHLKPDGSRYFASLLVEALQKL</sequence>
<evidence type="ECO:0000259" key="10">
    <source>
        <dbReference type="Pfam" id="PF01757"/>
    </source>
</evidence>
<dbReference type="GO" id="GO:0009103">
    <property type="term" value="P:lipopolysaccharide biosynthetic process"/>
    <property type="evidence" value="ECO:0007669"/>
    <property type="project" value="TreeGrafter"/>
</dbReference>
<comment type="subcellular location">
    <subcellularLocation>
        <location evidence="1">Cell membrane</location>
        <topology evidence="1">Multi-pass membrane protein</topology>
    </subcellularLocation>
</comment>
<reference evidence="11 12" key="1">
    <citation type="submission" date="2018-11" db="EMBL/GenBank/DDBJ databases">
        <title>Genome sequencing of Paenibacillus sp. KCOM 3021 (= ChDC PVNT-B20).</title>
        <authorList>
            <person name="Kook J.-K."/>
            <person name="Park S.-N."/>
            <person name="Lim Y.K."/>
        </authorList>
    </citation>
    <scope>NUCLEOTIDE SEQUENCE [LARGE SCALE GENOMIC DNA]</scope>
    <source>
        <strain evidence="11 12">KCOM 3021</strain>
    </source>
</reference>
<feature type="transmembrane region" description="Helical" evidence="9">
    <location>
        <begin position="374"/>
        <end position="396"/>
    </location>
</feature>
<dbReference type="InterPro" id="IPR050879">
    <property type="entry name" value="Acyltransferase_3"/>
</dbReference>
<gene>
    <name evidence="11" type="ORF">EHV15_32890</name>
</gene>
<organism evidence="11 12">
    <name type="scientific">Paenibacillus oralis</name>
    <dbReference type="NCBI Taxonomy" id="2490856"/>
    <lineage>
        <taxon>Bacteria</taxon>
        <taxon>Bacillati</taxon>
        <taxon>Bacillota</taxon>
        <taxon>Bacilli</taxon>
        <taxon>Bacillales</taxon>
        <taxon>Paenibacillaceae</taxon>
        <taxon>Paenibacillus</taxon>
    </lineage>
</organism>
<dbReference type="CDD" id="cd01840">
    <property type="entry name" value="SGNH_hydrolase_yrhL_like"/>
    <property type="match status" value="1"/>
</dbReference>
<evidence type="ECO:0000256" key="7">
    <source>
        <dbReference type="ARBA" id="ARBA00023136"/>
    </source>
</evidence>
<feature type="transmembrane region" description="Helical" evidence="9">
    <location>
        <begin position="82"/>
        <end position="99"/>
    </location>
</feature>
<name>A0A3P3U9Z8_9BACL</name>
<dbReference type="PANTHER" id="PTHR23028">
    <property type="entry name" value="ACETYLTRANSFERASE"/>
    <property type="match status" value="1"/>
</dbReference>
<dbReference type="EMBL" id="RRCN01000001">
    <property type="protein sequence ID" value="RRJ67187.1"/>
    <property type="molecule type" value="Genomic_DNA"/>
</dbReference>
<protein>
    <submittedName>
        <fullName evidence="11">Acetyltransferase</fullName>
    </submittedName>
</protein>
<keyword evidence="6 9" id="KW-1133">Transmembrane helix</keyword>
<evidence type="ECO:0000256" key="3">
    <source>
        <dbReference type="ARBA" id="ARBA00022475"/>
    </source>
</evidence>
<feature type="transmembrane region" description="Helical" evidence="9">
    <location>
        <begin position="208"/>
        <end position="226"/>
    </location>
</feature>
<comment type="caution">
    <text evidence="11">The sequence shown here is derived from an EMBL/GenBank/DDBJ whole genome shotgun (WGS) entry which is preliminary data.</text>
</comment>
<dbReference type="SUPFAM" id="SSF52266">
    <property type="entry name" value="SGNH hydrolase"/>
    <property type="match status" value="1"/>
</dbReference>
<keyword evidence="8" id="KW-0012">Acyltransferase</keyword>
<evidence type="ECO:0000256" key="2">
    <source>
        <dbReference type="ARBA" id="ARBA00007400"/>
    </source>
</evidence>
<keyword evidence="4 11" id="KW-0808">Transferase</keyword>
<keyword evidence="12" id="KW-1185">Reference proteome</keyword>
<feature type="transmembrane region" description="Helical" evidence="9">
    <location>
        <begin position="38"/>
        <end position="61"/>
    </location>
</feature>
<dbReference type="Proteomes" id="UP000267017">
    <property type="component" value="Unassembled WGS sequence"/>
</dbReference>
<keyword evidence="7 9" id="KW-0472">Membrane</keyword>
<keyword evidence="3" id="KW-1003">Cell membrane</keyword>
<evidence type="ECO:0000256" key="8">
    <source>
        <dbReference type="ARBA" id="ARBA00023315"/>
    </source>
</evidence>
<dbReference type="PANTHER" id="PTHR23028:SF53">
    <property type="entry name" value="ACYL_TRANSF_3 DOMAIN-CONTAINING PROTEIN"/>
    <property type="match status" value="1"/>
</dbReference>
<accession>A0A3P3U9Z8</accession>